<feature type="region of interest" description="Disordered" evidence="1">
    <location>
        <begin position="359"/>
        <end position="423"/>
    </location>
</feature>
<protein>
    <recommendedName>
        <fullName evidence="4">ESPR domain-containing protein</fullName>
    </recommendedName>
</protein>
<dbReference type="RefSeq" id="WP_273600845.1">
    <property type="nucleotide sequence ID" value="NZ_JAQQXT010000008.1"/>
</dbReference>
<feature type="compositionally biased region" description="Pro residues" evidence="1">
    <location>
        <begin position="76"/>
        <end position="88"/>
    </location>
</feature>
<evidence type="ECO:0000256" key="1">
    <source>
        <dbReference type="SAM" id="MobiDB-lite"/>
    </source>
</evidence>
<feature type="compositionally biased region" description="Low complexity" evidence="1">
    <location>
        <begin position="259"/>
        <end position="284"/>
    </location>
</feature>
<reference evidence="2 3" key="1">
    <citation type="submission" date="2022-10" db="EMBL/GenBank/DDBJ databases">
        <title>Paucibacter sp. hw1 Genome sequencing.</title>
        <authorList>
            <person name="Park S."/>
        </authorList>
    </citation>
    <scope>NUCLEOTIDE SEQUENCE [LARGE SCALE GENOMIC DNA]</scope>
    <source>
        <strain evidence="3">hw1</strain>
    </source>
</reference>
<evidence type="ECO:0000313" key="3">
    <source>
        <dbReference type="Proteomes" id="UP001221189"/>
    </source>
</evidence>
<dbReference type="EMBL" id="JAQQXT010000008">
    <property type="protein sequence ID" value="MDC8772654.1"/>
    <property type="molecule type" value="Genomic_DNA"/>
</dbReference>
<feature type="compositionally biased region" description="Low complexity" evidence="1">
    <location>
        <begin position="392"/>
        <end position="410"/>
    </location>
</feature>
<evidence type="ECO:0008006" key="4">
    <source>
        <dbReference type="Google" id="ProtNLM"/>
    </source>
</evidence>
<organism evidence="2 3">
    <name type="scientific">Roseateles albus</name>
    <dbReference type="NCBI Taxonomy" id="2987525"/>
    <lineage>
        <taxon>Bacteria</taxon>
        <taxon>Pseudomonadati</taxon>
        <taxon>Pseudomonadota</taxon>
        <taxon>Betaproteobacteria</taxon>
        <taxon>Burkholderiales</taxon>
        <taxon>Sphaerotilaceae</taxon>
        <taxon>Roseateles</taxon>
    </lineage>
</organism>
<comment type="caution">
    <text evidence="2">The sequence shown here is derived from an EMBL/GenBank/DDBJ whole genome shotgun (WGS) entry which is preliminary data.</text>
</comment>
<gene>
    <name evidence="2" type="ORF">PRZ03_13805</name>
</gene>
<feature type="region of interest" description="Disordered" evidence="1">
    <location>
        <begin position="250"/>
        <end position="299"/>
    </location>
</feature>
<name>A0ABT5KGJ4_9BURK</name>
<sequence length="466" mass="47402">MFLKHIIPKAAQGGSLPAANGQLGQCLLLAVLLHLWLVLMLGNATGTAKPGDGVWGRLNVTLAGNKGETGKAAAQPLPPLPEVSPGPPGQAKQQRYGGRVRPQDDPARRAPRPTTPGAAEVGPWRAERVEAPSSAEAAQAGEVAKTAEVAELAQALPSPAPLQMAAPAAQQALTRLKSKPVTGLDSPPVAPQLLDQLPLPQARVRVMEAAPVVPLARAKAEAIERVGPLPSAPRPASRLTPALIAATPQPALPQFKPDSLPALAAPAAPSEPPAASAAPIVESAPAPPAPLAPPAEPVNKQMAAPPALLSRQERKEVQALSANSPAQNATQTQAVAPLAAMAASAVSVSNAPAATPSLVSAVPSPGTPEAGPRLGQDVATPASAAAKPPPLNLNLPRPRGGELSSRGSSGVLQLLPTPPEQKSKLTQDMEKAAREDCRKAYGEQLGLLAVVPLALDAAKGNKGCRW</sequence>
<keyword evidence="3" id="KW-1185">Reference proteome</keyword>
<feature type="region of interest" description="Disordered" evidence="1">
    <location>
        <begin position="68"/>
        <end position="124"/>
    </location>
</feature>
<evidence type="ECO:0000313" key="2">
    <source>
        <dbReference type="EMBL" id="MDC8772654.1"/>
    </source>
</evidence>
<dbReference type="Proteomes" id="UP001221189">
    <property type="component" value="Unassembled WGS sequence"/>
</dbReference>
<accession>A0ABT5KGJ4</accession>
<proteinExistence type="predicted"/>
<feature type="compositionally biased region" description="Pro residues" evidence="1">
    <location>
        <begin position="285"/>
        <end position="296"/>
    </location>
</feature>